<dbReference type="EC" id="4.2.99.-" evidence="2"/>
<reference evidence="2 3" key="1">
    <citation type="submission" date="2023-07" db="EMBL/GenBank/DDBJ databases">
        <authorList>
            <person name="Peeters C."/>
        </authorList>
    </citation>
    <scope>NUCLEOTIDE SEQUENCE [LARGE SCALE GENOMIC DNA]</scope>
    <source>
        <strain evidence="2 3">LMG 7141</strain>
    </source>
</reference>
<feature type="signal peptide" evidence="1">
    <location>
        <begin position="1"/>
        <end position="21"/>
    </location>
</feature>
<organism evidence="2 3">
    <name type="scientific">Ralstonia condita</name>
    <dbReference type="NCBI Taxonomy" id="3058600"/>
    <lineage>
        <taxon>Bacteria</taxon>
        <taxon>Pseudomonadati</taxon>
        <taxon>Pseudomonadota</taxon>
        <taxon>Betaproteobacteria</taxon>
        <taxon>Burkholderiales</taxon>
        <taxon>Burkholderiaceae</taxon>
        <taxon>Ralstonia</taxon>
    </lineage>
</organism>
<dbReference type="PANTHER" id="PTHR40274">
    <property type="entry name" value="VIRGINIAMYCIN B LYASE"/>
    <property type="match status" value="1"/>
</dbReference>
<dbReference type="Gene3D" id="1.10.760.10">
    <property type="entry name" value="Cytochrome c-like domain"/>
    <property type="match status" value="1"/>
</dbReference>
<dbReference type="Proteomes" id="UP001189616">
    <property type="component" value="Unassembled WGS sequence"/>
</dbReference>
<name>A0ABM9IZ73_9RALS</name>
<evidence type="ECO:0000313" key="2">
    <source>
        <dbReference type="EMBL" id="CAJ0777127.1"/>
    </source>
</evidence>
<keyword evidence="3" id="KW-1185">Reference proteome</keyword>
<feature type="chain" id="PRO_5045783057" evidence="1">
    <location>
        <begin position="22"/>
        <end position="592"/>
    </location>
</feature>
<accession>A0ABM9IZ73</accession>
<dbReference type="Gene3D" id="2.130.10.10">
    <property type="entry name" value="YVTN repeat-like/Quinoprotein amine dehydrogenase"/>
    <property type="match status" value="2"/>
</dbReference>
<gene>
    <name evidence="2" type="primary">vgb_1</name>
    <name evidence="2" type="ORF">LMG7141_00583</name>
</gene>
<evidence type="ECO:0000256" key="1">
    <source>
        <dbReference type="SAM" id="SignalP"/>
    </source>
</evidence>
<dbReference type="PANTHER" id="PTHR40274:SF3">
    <property type="entry name" value="VIRGINIAMYCIN B LYASE"/>
    <property type="match status" value="1"/>
</dbReference>
<dbReference type="SUPFAM" id="SSF63829">
    <property type="entry name" value="Calcium-dependent phosphotriesterase"/>
    <property type="match status" value="1"/>
</dbReference>
<dbReference type="RefSeq" id="WP_316654987.1">
    <property type="nucleotide sequence ID" value="NZ_CATYWO010000001.1"/>
</dbReference>
<comment type="caution">
    <text evidence="2">The sequence shown here is derived from an EMBL/GenBank/DDBJ whole genome shotgun (WGS) entry which is preliminary data.</text>
</comment>
<dbReference type="Pfam" id="PF24684">
    <property type="entry name" value="Vgb_lyase"/>
    <property type="match status" value="1"/>
</dbReference>
<sequence length="592" mass="66329">MQTKWILPSALLLGAMRAASAAQVQVVDAAGVPVPTVMLRVFPVKSPGLPNSDGGYPPSGQPFQAWKETTVFTDAQGRATLPDDTPDFPQQVRLRKPGYQELTLPLASSGSVLKIQRETDPARLAEARPANAWLGSLDLGDPGLKLRYQTQCTFCHQQGNAFVRRERSETEWTHTIQRMMRYGSRLSTEDQKILPSLLAKNWQTLREHPERVAQTAPWQTELATARITEWPVGDAMSQTHDVLLARDGVLYVADNIQDRLWALQPDTGRMTVYKIPHLPGDKPGGLLSARLRDFPRHDSTSNAHSLAESQKDGHIFITPSAQQRLVEFDPHTGKFQLHEIGGGFYPHTIRVDAQDRVWFTLALSNQVGMLDRATGKFKLYDLPTRSLGEKFTTHFIRQLYWLMDHGVPLANWLKVDRDNTGVPLPYGIDITPDGRVWFARLHTNEIGVIDPRTDRITMIPTPFKGPRRLRTDADGRLWITAFPESAIASYDPANGKFTRYDLPVLPKGSDTPYALNVDKARGVVWVNGDQSDSLYALTIATGKWVQYPLPKRVAFTRDVEIAPDGSVYTSTSSFPSWHVEDAQPTLIHLQPR</sequence>
<dbReference type="GO" id="GO:0016829">
    <property type="term" value="F:lyase activity"/>
    <property type="evidence" value="ECO:0007669"/>
    <property type="project" value="UniProtKB-KW"/>
</dbReference>
<keyword evidence="2" id="KW-0456">Lyase</keyword>
<dbReference type="InterPro" id="IPR015943">
    <property type="entry name" value="WD40/YVTN_repeat-like_dom_sf"/>
</dbReference>
<protein>
    <submittedName>
        <fullName evidence="2">Virginiamycin B lyase</fullName>
        <ecNumber evidence="2">4.2.99.-</ecNumber>
    </submittedName>
</protein>
<dbReference type="InterPro" id="IPR051344">
    <property type="entry name" value="Vgb"/>
</dbReference>
<keyword evidence="1" id="KW-0732">Signal</keyword>
<dbReference type="InterPro" id="IPR036909">
    <property type="entry name" value="Cyt_c-like_dom_sf"/>
</dbReference>
<evidence type="ECO:0000313" key="3">
    <source>
        <dbReference type="Proteomes" id="UP001189616"/>
    </source>
</evidence>
<proteinExistence type="predicted"/>
<dbReference type="EMBL" id="CATYWO010000001">
    <property type="protein sequence ID" value="CAJ0777127.1"/>
    <property type="molecule type" value="Genomic_DNA"/>
</dbReference>